<sequence length="149" mass="17373">MKRFELIILIGAITFSLVISWLIVFNSNFFNLSGFGDDTVFSEKGCDFSIIKTTNKFLVLEKSKNTYINVLANVIKYKKNNGNLYVIGENGYAVIYLKENFCKVFYGKKNDIYENRQEFEIPSLVYILKSFNEFSKPEINYFSKLEEDI</sequence>
<dbReference type="RefSeq" id="WP_102366506.1">
    <property type="nucleotide sequence ID" value="NZ_CP020991.1"/>
</dbReference>
<evidence type="ECO:0000313" key="3">
    <source>
        <dbReference type="Proteomes" id="UP000235589"/>
    </source>
</evidence>
<keyword evidence="1" id="KW-0812">Transmembrane</keyword>
<keyword evidence="1" id="KW-1133">Transmembrane helix</keyword>
<keyword evidence="1" id="KW-0472">Membrane</keyword>
<keyword evidence="3" id="KW-1185">Reference proteome</keyword>
<dbReference type="GeneID" id="98063613"/>
<reference evidence="2 3" key="1">
    <citation type="submission" date="2017-04" db="EMBL/GenBank/DDBJ databases">
        <title>Monoglobus pectinilyticus 14 draft genome.</title>
        <authorList>
            <person name="Kim C."/>
            <person name="Rosendale D.I."/>
            <person name="Kelly W.J."/>
            <person name="Tannock G.W."/>
            <person name="Patchett M.L."/>
            <person name="Jordens J.Z."/>
        </authorList>
    </citation>
    <scope>NUCLEOTIDE SEQUENCE [LARGE SCALE GENOMIC DNA]</scope>
    <source>
        <strain evidence="2 3">14</strain>
    </source>
</reference>
<feature type="transmembrane region" description="Helical" evidence="1">
    <location>
        <begin position="6"/>
        <end position="25"/>
    </location>
</feature>
<dbReference type="AlphaFoldDB" id="A0A2K9P546"/>
<name>A0A2K9P546_9FIRM</name>
<evidence type="ECO:0000313" key="2">
    <source>
        <dbReference type="EMBL" id="AUO20382.1"/>
    </source>
</evidence>
<dbReference type="KEGG" id="mpec:B9O19_02242"/>
<organism evidence="2 3">
    <name type="scientific">Monoglobus pectinilyticus</name>
    <dbReference type="NCBI Taxonomy" id="1981510"/>
    <lineage>
        <taxon>Bacteria</taxon>
        <taxon>Bacillati</taxon>
        <taxon>Bacillota</taxon>
        <taxon>Clostridia</taxon>
        <taxon>Monoglobales</taxon>
        <taxon>Monoglobaceae</taxon>
        <taxon>Monoglobus</taxon>
    </lineage>
</organism>
<evidence type="ECO:0000256" key="1">
    <source>
        <dbReference type="SAM" id="Phobius"/>
    </source>
</evidence>
<dbReference type="Proteomes" id="UP000235589">
    <property type="component" value="Chromosome"/>
</dbReference>
<dbReference type="EMBL" id="CP020991">
    <property type="protein sequence ID" value="AUO20382.1"/>
    <property type="molecule type" value="Genomic_DNA"/>
</dbReference>
<protein>
    <submittedName>
        <fullName evidence="2">Uncharacterized protein</fullName>
    </submittedName>
</protein>
<accession>A0A2K9P546</accession>
<gene>
    <name evidence="2" type="ORF">B9O19_02242</name>
</gene>
<proteinExistence type="predicted"/>